<reference evidence="4" key="1">
    <citation type="submission" date="2020-08" db="EMBL/GenBank/DDBJ databases">
        <title>Genomic Encyclopedia of Type Strains, Phase IV (KMG-V): Genome sequencing to study the core and pangenomes of soil and plant-associated prokaryotes.</title>
        <authorList>
            <person name="Whitman W."/>
        </authorList>
    </citation>
    <scope>NUCLEOTIDE SEQUENCE [LARGE SCALE GENOMIC DNA]</scope>
    <source>
        <strain evidence="4">M8UP27</strain>
    </source>
</reference>
<evidence type="ECO:0000259" key="3">
    <source>
        <dbReference type="PROSITE" id="PS50042"/>
    </source>
</evidence>
<dbReference type="Gene3D" id="3.50.50.60">
    <property type="entry name" value="FAD/NAD(P)-binding domain"/>
    <property type="match status" value="2"/>
</dbReference>
<keyword evidence="2 4" id="KW-0560">Oxidoreductase</keyword>
<sequence length="549" mass="58118">MITPGLLAKLELFSSLNREDLARLASKAADIRLAPGAWLAREGERLEFLVILKGRLAVRKQINGKELHIADMTTGDFFGEVNALLDLPAASSLCAMTHCRVAAFDRQQLMELMASSTQCGDFIRKVLQTRLADGPRHAIEISSARVHVSGSRNDPSLTQILKFLKSNRIAYEWVDAPDTGEASVACALPSLTIDGVAIAKPLSERVVAEAFGISTTPQHRSYDLLIVGGGPAGLAAAVYGASEGLRVLLVEQNAMGGQAGSSSRIENYLGFPSGISGEDLAERAVRQAQQFGAELVLTRRVLRLQPDASGGHRVILDGGTSLIAASVLITAGVRWRTLEAEGITALVGRGVSYGVAGIEPVNLAGKRVFLVGGGNSAGQAAVALANYAASVTLLVRGATLEATMSQYLIEQLRAKANVRIETDSKLESVAGHGVLRTICTSHCGTISPRRKADAVYILIGADASTEWLPSNLNRDDDGFIQTGRDVTPRSGSDLSRLPFPLETSLPGVFCAGDVRHGSIKRVASAVGEGSVVIASIHQYLALQQEASRI</sequence>
<dbReference type="PRINTS" id="PR00469">
    <property type="entry name" value="PNDRDTASEII"/>
</dbReference>
<keyword evidence="5" id="KW-1185">Reference proteome</keyword>
<dbReference type="SMART" id="SM00100">
    <property type="entry name" value="cNMP"/>
    <property type="match status" value="1"/>
</dbReference>
<evidence type="ECO:0000256" key="2">
    <source>
        <dbReference type="ARBA" id="ARBA00023002"/>
    </source>
</evidence>
<dbReference type="InterPro" id="IPR014710">
    <property type="entry name" value="RmlC-like_jellyroll"/>
</dbReference>
<organism evidence="4 5">
    <name type="scientific">Tunturiibacter empetritectus</name>
    <dbReference type="NCBI Taxonomy" id="3069691"/>
    <lineage>
        <taxon>Bacteria</taxon>
        <taxon>Pseudomonadati</taxon>
        <taxon>Acidobacteriota</taxon>
        <taxon>Terriglobia</taxon>
        <taxon>Terriglobales</taxon>
        <taxon>Acidobacteriaceae</taxon>
        <taxon>Tunturiibacter</taxon>
    </lineage>
</organism>
<evidence type="ECO:0000313" key="5">
    <source>
        <dbReference type="Proteomes" id="UP000568106"/>
    </source>
</evidence>
<dbReference type="PROSITE" id="PS50042">
    <property type="entry name" value="CNMP_BINDING_3"/>
    <property type="match status" value="1"/>
</dbReference>
<dbReference type="Gene3D" id="2.60.120.10">
    <property type="entry name" value="Jelly Rolls"/>
    <property type="match status" value="1"/>
</dbReference>
<protein>
    <submittedName>
        <fullName evidence="4">Thioredoxin reductase (NADPH)</fullName>
        <ecNumber evidence="4">1.8.1.9</ecNumber>
    </submittedName>
</protein>
<name>A0A7W8MUH0_9BACT</name>
<dbReference type="CDD" id="cd00038">
    <property type="entry name" value="CAP_ED"/>
    <property type="match status" value="1"/>
</dbReference>
<accession>A0A7W8MUH0</accession>
<dbReference type="GO" id="GO:0004791">
    <property type="term" value="F:thioredoxin-disulfide reductase (NADPH) activity"/>
    <property type="evidence" value="ECO:0007669"/>
    <property type="project" value="UniProtKB-EC"/>
</dbReference>
<dbReference type="PRINTS" id="PR00368">
    <property type="entry name" value="FADPNR"/>
</dbReference>
<evidence type="ECO:0000256" key="1">
    <source>
        <dbReference type="ARBA" id="ARBA00022630"/>
    </source>
</evidence>
<dbReference type="InterPro" id="IPR050097">
    <property type="entry name" value="Ferredoxin-NADP_redctase_2"/>
</dbReference>
<dbReference type="SUPFAM" id="SSF51905">
    <property type="entry name" value="FAD/NAD(P)-binding domain"/>
    <property type="match status" value="1"/>
</dbReference>
<evidence type="ECO:0000313" key="4">
    <source>
        <dbReference type="EMBL" id="MBB5319289.1"/>
    </source>
</evidence>
<dbReference type="PANTHER" id="PTHR48105">
    <property type="entry name" value="THIOREDOXIN REDUCTASE 1-RELATED-RELATED"/>
    <property type="match status" value="1"/>
</dbReference>
<dbReference type="Pfam" id="PF07992">
    <property type="entry name" value="Pyr_redox_2"/>
    <property type="match status" value="1"/>
</dbReference>
<dbReference type="EC" id="1.8.1.9" evidence="4"/>
<dbReference type="InterPro" id="IPR036188">
    <property type="entry name" value="FAD/NAD-bd_sf"/>
</dbReference>
<dbReference type="InterPro" id="IPR018490">
    <property type="entry name" value="cNMP-bd_dom_sf"/>
</dbReference>
<feature type="domain" description="Cyclic nucleotide-binding" evidence="3">
    <location>
        <begin position="12"/>
        <end position="113"/>
    </location>
</feature>
<comment type="caution">
    <text evidence="4">The sequence shown here is derived from an EMBL/GenBank/DDBJ whole genome shotgun (WGS) entry which is preliminary data.</text>
</comment>
<proteinExistence type="predicted"/>
<gene>
    <name evidence="4" type="ORF">HDF09_003995</name>
</gene>
<dbReference type="Proteomes" id="UP000568106">
    <property type="component" value="Unassembled WGS sequence"/>
</dbReference>
<dbReference type="AlphaFoldDB" id="A0A7W8MUH0"/>
<dbReference type="InterPro" id="IPR000595">
    <property type="entry name" value="cNMP-bd_dom"/>
</dbReference>
<dbReference type="SUPFAM" id="SSF51206">
    <property type="entry name" value="cAMP-binding domain-like"/>
    <property type="match status" value="1"/>
</dbReference>
<dbReference type="EMBL" id="JACHDY010000007">
    <property type="protein sequence ID" value="MBB5319289.1"/>
    <property type="molecule type" value="Genomic_DNA"/>
</dbReference>
<dbReference type="InterPro" id="IPR023753">
    <property type="entry name" value="FAD/NAD-binding_dom"/>
</dbReference>
<keyword evidence="1" id="KW-0285">Flavoprotein</keyword>
<dbReference type="Pfam" id="PF00027">
    <property type="entry name" value="cNMP_binding"/>
    <property type="match status" value="1"/>
</dbReference>